<dbReference type="PATRIC" id="fig|568816.4.peg.752"/>
<evidence type="ECO:0000256" key="10">
    <source>
        <dbReference type="ARBA" id="ARBA00023136"/>
    </source>
</evidence>
<dbReference type="Pfam" id="PF00474">
    <property type="entry name" value="SSF"/>
    <property type="match status" value="1"/>
</dbReference>
<feature type="transmembrane region" description="Helical" evidence="14">
    <location>
        <begin position="403"/>
        <end position="422"/>
    </location>
</feature>
<evidence type="ECO:0000256" key="8">
    <source>
        <dbReference type="ARBA" id="ARBA00023053"/>
    </source>
</evidence>
<dbReference type="KEGG" id="ain:Acin_0777"/>
<dbReference type="STRING" id="568816.Acin_0777"/>
<keyword evidence="10 14" id="KW-0472">Membrane</keyword>
<dbReference type="PANTHER" id="PTHR48086:SF3">
    <property type="entry name" value="SODIUM_PROLINE SYMPORTER"/>
    <property type="match status" value="1"/>
</dbReference>
<dbReference type="EMBL" id="CP003058">
    <property type="protein sequence ID" value="AEQ22010.1"/>
    <property type="molecule type" value="Genomic_DNA"/>
</dbReference>
<protein>
    <recommendedName>
        <fullName evidence="14">Sodium/proline symporter</fullName>
    </recommendedName>
    <alternativeName>
        <fullName evidence="14">Proline permease</fullName>
    </alternativeName>
</protein>
<keyword evidence="6 14" id="KW-0769">Symport</keyword>
<dbReference type="AlphaFoldDB" id="G4Q528"/>
<dbReference type="FunCoup" id="G4Q528">
    <property type="interactions" value="171"/>
</dbReference>
<keyword evidence="5 14" id="KW-0812">Transmembrane</keyword>
<feature type="transmembrane region" description="Helical" evidence="14">
    <location>
        <begin position="127"/>
        <end position="148"/>
    </location>
</feature>
<organism evidence="15 16">
    <name type="scientific">Acidaminococcus intestini (strain RyC-MR95)</name>
    <dbReference type="NCBI Taxonomy" id="568816"/>
    <lineage>
        <taxon>Bacteria</taxon>
        <taxon>Bacillati</taxon>
        <taxon>Bacillota</taxon>
        <taxon>Negativicutes</taxon>
        <taxon>Acidaminococcales</taxon>
        <taxon>Acidaminococcaceae</taxon>
        <taxon>Acidaminococcus</taxon>
    </lineage>
</organism>
<evidence type="ECO:0000313" key="16">
    <source>
        <dbReference type="Proteomes" id="UP000007093"/>
    </source>
</evidence>
<feature type="transmembrane region" description="Helical" evidence="14">
    <location>
        <begin position="371"/>
        <end position="391"/>
    </location>
</feature>
<feature type="transmembrane region" description="Helical" evidence="14">
    <location>
        <begin position="192"/>
        <end position="216"/>
    </location>
</feature>
<keyword evidence="8 14" id="KW-0915">Sodium</keyword>
<name>G4Q528_ACIIR</name>
<evidence type="ECO:0000256" key="3">
    <source>
        <dbReference type="ARBA" id="ARBA00022448"/>
    </source>
</evidence>
<dbReference type="GO" id="GO:0005298">
    <property type="term" value="F:proline:sodium symporter activity"/>
    <property type="evidence" value="ECO:0007669"/>
    <property type="project" value="UniProtKB-UniRule"/>
</dbReference>
<reference evidence="15 16" key="1">
    <citation type="journal article" date="2011" name="J. Bacteriol.">
        <title>Complete genome sequence of Acidaminococcus intestini RYC-MR95, a Gram-negative bacterium from the phylum Firmicutes.</title>
        <authorList>
            <person name="D'Auria G."/>
            <person name="Galan J.C."/>
            <person name="Rodriguez-Alcayna M."/>
            <person name="Moya A."/>
            <person name="Baquero F."/>
            <person name="Latorre A."/>
        </authorList>
    </citation>
    <scope>NUCLEOTIDE SEQUENCE [LARGE SCALE GENOMIC DNA]</scope>
    <source>
        <strain evidence="15 16">RyC-MR95</strain>
    </source>
</reference>
<evidence type="ECO:0000256" key="6">
    <source>
        <dbReference type="ARBA" id="ARBA00022847"/>
    </source>
</evidence>
<dbReference type="InterPro" id="IPR050277">
    <property type="entry name" value="Sodium:Solute_Symporter"/>
</dbReference>
<evidence type="ECO:0000256" key="14">
    <source>
        <dbReference type="RuleBase" id="RU366012"/>
    </source>
</evidence>
<feature type="transmembrane region" description="Helical" evidence="14">
    <location>
        <begin position="66"/>
        <end position="88"/>
    </location>
</feature>
<accession>G4Q528</accession>
<dbReference type="eggNOG" id="COG0591">
    <property type="taxonomic scope" value="Bacteria"/>
</dbReference>
<keyword evidence="9 14" id="KW-0406">Ion transport</keyword>
<dbReference type="Proteomes" id="UP000007093">
    <property type="component" value="Chromosome"/>
</dbReference>
<evidence type="ECO:0000256" key="2">
    <source>
        <dbReference type="ARBA" id="ARBA00006434"/>
    </source>
</evidence>
<dbReference type="GO" id="GO:0005886">
    <property type="term" value="C:plasma membrane"/>
    <property type="evidence" value="ECO:0007669"/>
    <property type="project" value="UniProtKB-SubCell"/>
</dbReference>
<feature type="transmembrane region" description="Helical" evidence="14">
    <location>
        <begin position="453"/>
        <end position="473"/>
    </location>
</feature>
<dbReference type="PROSITE" id="PS00456">
    <property type="entry name" value="NA_SOLUT_SYMP_1"/>
    <property type="match status" value="1"/>
</dbReference>
<dbReference type="PANTHER" id="PTHR48086">
    <property type="entry name" value="SODIUM/PROLINE SYMPORTER-RELATED"/>
    <property type="match status" value="1"/>
</dbReference>
<evidence type="ECO:0000256" key="5">
    <source>
        <dbReference type="ARBA" id="ARBA00022692"/>
    </source>
</evidence>
<comment type="subcellular location">
    <subcellularLocation>
        <location evidence="1 14">Cell membrane</location>
        <topology evidence="1 14">Multi-pass membrane protein</topology>
    </subcellularLocation>
</comment>
<keyword evidence="4 14" id="KW-1003">Cell membrane</keyword>
<keyword evidence="16" id="KW-1185">Reference proteome</keyword>
<dbReference type="InterPro" id="IPR018212">
    <property type="entry name" value="Na/solute_symporter_CS"/>
</dbReference>
<dbReference type="GO" id="GO:0015824">
    <property type="term" value="P:proline transport"/>
    <property type="evidence" value="ECO:0007669"/>
    <property type="project" value="UniProtKB-UniRule"/>
</dbReference>
<evidence type="ECO:0000256" key="11">
    <source>
        <dbReference type="ARBA" id="ARBA00023201"/>
    </source>
</evidence>
<dbReference type="RefSeq" id="WP_009016058.1">
    <property type="nucleotide sequence ID" value="NC_016077.1"/>
</dbReference>
<feature type="transmembrane region" description="Helical" evidence="14">
    <location>
        <begin position="5"/>
        <end position="26"/>
    </location>
</feature>
<keyword evidence="7 14" id="KW-1133">Transmembrane helix</keyword>
<keyword evidence="14" id="KW-0029">Amino-acid transport</keyword>
<evidence type="ECO:0000256" key="13">
    <source>
        <dbReference type="RuleBase" id="RU362091"/>
    </source>
</evidence>
<evidence type="ECO:0000313" key="15">
    <source>
        <dbReference type="EMBL" id="AEQ22010.1"/>
    </source>
</evidence>
<comment type="similarity">
    <text evidence="2 13">Belongs to the sodium:solute symporter (SSF) (TC 2.A.21) family.</text>
</comment>
<dbReference type="GO" id="GO:0031402">
    <property type="term" value="F:sodium ion binding"/>
    <property type="evidence" value="ECO:0007669"/>
    <property type="project" value="UniProtKB-UniRule"/>
</dbReference>
<dbReference type="HOGENOM" id="CLU_018808_15_2_9"/>
<evidence type="ECO:0000256" key="12">
    <source>
        <dbReference type="ARBA" id="ARBA00033708"/>
    </source>
</evidence>
<feature type="transmembrane region" description="Helical" evidence="14">
    <location>
        <begin position="160"/>
        <end position="185"/>
    </location>
</feature>
<comment type="catalytic activity">
    <reaction evidence="12">
        <text>L-proline(in) + Na(+)(in) = L-proline(out) + Na(+)(out)</text>
        <dbReference type="Rhea" id="RHEA:28967"/>
        <dbReference type="ChEBI" id="CHEBI:29101"/>
        <dbReference type="ChEBI" id="CHEBI:60039"/>
    </reaction>
</comment>
<feature type="transmembrane region" description="Helical" evidence="14">
    <location>
        <begin position="275"/>
        <end position="295"/>
    </location>
</feature>
<dbReference type="NCBIfam" id="TIGR00813">
    <property type="entry name" value="sss"/>
    <property type="match status" value="1"/>
</dbReference>
<keyword evidence="11 14" id="KW-0739">Sodium transport</keyword>
<comment type="function">
    <text evidence="14">Catalyzes the sodium-dependent uptake of extracellular L-proline.</text>
</comment>
<dbReference type="CDD" id="cd11475">
    <property type="entry name" value="SLC5sbd_PutP"/>
    <property type="match status" value="1"/>
</dbReference>
<sequence>MQINWYILIALVLYFAILVTIGLVTFKKDEDMEGYALGGRALGPWVTSMSAEASDMSGWMLMGLPGYAYMAGISAFWIAIGLILGTWANWAVTARRLRVFTQVMNNSITLPEYFDNRFMDTKKSLRIASAFFIFIFFLIYTSSSFVAGGKLFNTAFGMDYHTALFLTAGIVVFYTLMGGFAAVCWTDLFQGFLMFFSILIVPVTAMYYIGGVGPTITRLNAISSNYFSMIEGADGSVLSLTAIVSLVGWGLGYFGQPHILVRFMAIRSSKNIKQATHIAVTWVVVSLAMAVLVGLTGRVELGDSLKGSAAETVFMHMSGRYFHPFIAGIITSGILGAIMSTSDSQLLVAASSFTTDFYKILIHKKATAKELVMVSRIMIVVVSVLSLILALDPNSMILTIVSYAWAGFGSAFGPLVILSLYWRRMTTKGALAGIIVGGSTVLIWKNFFASTGLYEIIPGFILSLAAIVVVSLLDREPPKEMTDHYDEAVRTLQNEA</sequence>
<dbReference type="Gene3D" id="1.20.1730.10">
    <property type="entry name" value="Sodium/glucose cotransporter"/>
    <property type="match status" value="1"/>
</dbReference>
<dbReference type="PROSITE" id="PS50283">
    <property type="entry name" value="NA_SOLUT_SYMP_3"/>
    <property type="match status" value="1"/>
</dbReference>
<feature type="transmembrane region" description="Helical" evidence="14">
    <location>
        <begin position="325"/>
        <end position="350"/>
    </location>
</feature>
<dbReference type="InterPro" id="IPR001734">
    <property type="entry name" value="Na/solute_symporter"/>
</dbReference>
<evidence type="ECO:0000256" key="4">
    <source>
        <dbReference type="ARBA" id="ARBA00022475"/>
    </source>
</evidence>
<dbReference type="InterPro" id="IPR038377">
    <property type="entry name" value="Na/Glc_symporter_sf"/>
</dbReference>
<evidence type="ECO:0000256" key="9">
    <source>
        <dbReference type="ARBA" id="ARBA00023065"/>
    </source>
</evidence>
<gene>
    <name evidence="15" type="ordered locus">Acin_0777</name>
</gene>
<dbReference type="InParanoid" id="G4Q528"/>
<feature type="transmembrane region" description="Helical" evidence="14">
    <location>
        <begin position="429"/>
        <end position="447"/>
    </location>
</feature>
<keyword evidence="3 14" id="KW-0813">Transport</keyword>
<evidence type="ECO:0000256" key="7">
    <source>
        <dbReference type="ARBA" id="ARBA00022989"/>
    </source>
</evidence>
<proteinExistence type="inferred from homology"/>
<evidence type="ECO:0000256" key="1">
    <source>
        <dbReference type="ARBA" id="ARBA00004651"/>
    </source>
</evidence>
<feature type="transmembrane region" description="Helical" evidence="14">
    <location>
        <begin position="236"/>
        <end position="254"/>
    </location>
</feature>
<dbReference type="InterPro" id="IPR011851">
    <property type="entry name" value="Na/Pro_symporter"/>
</dbReference>
<dbReference type="NCBIfam" id="TIGR02121">
    <property type="entry name" value="Na_Pro_sym"/>
    <property type="match status" value="1"/>
</dbReference>
<dbReference type="GeneID" id="92878966"/>